<dbReference type="KEGG" id="mlj:MLAC_18970"/>
<gene>
    <name evidence="1" type="ORF">MLAC_18970</name>
</gene>
<proteinExistence type="predicted"/>
<dbReference type="STRING" id="169765.AWC15_21725"/>
<dbReference type="AlphaFoldDB" id="A0A1X1Y5M4"/>
<name>A0A1X1Y5M4_9MYCO</name>
<keyword evidence="2" id="KW-1185">Reference proteome</keyword>
<dbReference type="EMBL" id="AP022581">
    <property type="protein sequence ID" value="BBX96603.1"/>
    <property type="molecule type" value="Genomic_DNA"/>
</dbReference>
<protein>
    <submittedName>
        <fullName evidence="1">Uncharacterized protein</fullName>
    </submittedName>
</protein>
<organism evidence="1 2">
    <name type="scientific">Mycobacterium lacus</name>
    <dbReference type="NCBI Taxonomy" id="169765"/>
    <lineage>
        <taxon>Bacteria</taxon>
        <taxon>Bacillati</taxon>
        <taxon>Actinomycetota</taxon>
        <taxon>Actinomycetes</taxon>
        <taxon>Mycobacteriales</taxon>
        <taxon>Mycobacteriaceae</taxon>
        <taxon>Mycobacterium</taxon>
    </lineage>
</organism>
<reference evidence="1 2" key="1">
    <citation type="journal article" date="2019" name="Emerg. Microbes Infect.">
        <title>Comprehensive subspecies identification of 175 nontuberculous mycobacteria species based on 7547 genomic profiles.</title>
        <authorList>
            <person name="Matsumoto Y."/>
            <person name="Kinjo T."/>
            <person name="Motooka D."/>
            <person name="Nabeya D."/>
            <person name="Jung N."/>
            <person name="Uechi K."/>
            <person name="Horii T."/>
            <person name="Iida T."/>
            <person name="Fujita J."/>
            <person name="Nakamura S."/>
        </authorList>
    </citation>
    <scope>NUCLEOTIDE SEQUENCE [LARGE SCALE GENOMIC DNA]</scope>
    <source>
        <strain evidence="1 2">JCM 15657</strain>
    </source>
</reference>
<evidence type="ECO:0000313" key="2">
    <source>
        <dbReference type="Proteomes" id="UP000466396"/>
    </source>
</evidence>
<accession>A0A1X1Y5M4</accession>
<evidence type="ECO:0000313" key="1">
    <source>
        <dbReference type="EMBL" id="BBX96603.1"/>
    </source>
</evidence>
<dbReference type="Proteomes" id="UP000466396">
    <property type="component" value="Chromosome"/>
</dbReference>
<sequence length="81" mass="8397">MGGPQLLDAQLAGAVETEPGGGDRYGAGIFSLANGQLDHNGAWAGFVTAFRVSSDRRTSVATSVDTQDPEGMADALGRIWM</sequence>